<dbReference type="Gene3D" id="2.30.110.10">
    <property type="entry name" value="Electron Transport, Fmn-binding Protein, Chain A"/>
    <property type="match status" value="1"/>
</dbReference>
<dbReference type="PANTHER" id="PTHR30466:SF1">
    <property type="entry name" value="FMN REDUCTASE (NADH) RUTF"/>
    <property type="match status" value="1"/>
</dbReference>
<dbReference type="InterPro" id="IPR012349">
    <property type="entry name" value="Split_barrel_FMN-bd"/>
</dbReference>
<evidence type="ECO:0000313" key="3">
    <source>
        <dbReference type="EMBL" id="OSY34611.1"/>
    </source>
</evidence>
<dbReference type="GO" id="GO:0010181">
    <property type="term" value="F:FMN binding"/>
    <property type="evidence" value="ECO:0007669"/>
    <property type="project" value="InterPro"/>
</dbReference>
<dbReference type="SMART" id="SM00903">
    <property type="entry name" value="Flavin_Reduct"/>
    <property type="match status" value="1"/>
</dbReference>
<dbReference type="GO" id="GO:0042602">
    <property type="term" value="F:riboflavin reductase (NADPH) activity"/>
    <property type="evidence" value="ECO:0007669"/>
    <property type="project" value="TreeGrafter"/>
</dbReference>
<evidence type="ECO:0000259" key="2">
    <source>
        <dbReference type="SMART" id="SM00903"/>
    </source>
</evidence>
<feature type="domain" description="Flavin reductase like" evidence="2">
    <location>
        <begin position="21"/>
        <end position="161"/>
    </location>
</feature>
<protein>
    <submittedName>
        <fullName evidence="3">p-hydroxyphenylacetate 3-hydroxylase, reductase component</fullName>
        <ecNumber evidence="3">1.5.1.36</ecNumber>
    </submittedName>
</protein>
<dbReference type="InterPro" id="IPR002563">
    <property type="entry name" value="Flavin_Rdtase-like_dom"/>
</dbReference>
<keyword evidence="4" id="KW-1185">Reference proteome</keyword>
<dbReference type="EC" id="1.5.1.36" evidence="3"/>
<dbReference type="RefSeq" id="WP_085916714.1">
    <property type="nucleotide sequence ID" value="NZ_AP018920.1"/>
</dbReference>
<keyword evidence="1 3" id="KW-0560">Oxidoreductase</keyword>
<evidence type="ECO:0000313" key="4">
    <source>
        <dbReference type="Proteomes" id="UP000194360"/>
    </source>
</evidence>
<dbReference type="Proteomes" id="UP000194360">
    <property type="component" value="Unassembled WGS sequence"/>
</dbReference>
<name>A0A1Y2MHQ5_PSEAH</name>
<dbReference type="GO" id="GO:0036382">
    <property type="term" value="F:flavin reductase (NADH) activity"/>
    <property type="evidence" value="ECO:0007669"/>
    <property type="project" value="UniProtKB-EC"/>
</dbReference>
<dbReference type="Pfam" id="PF01613">
    <property type="entry name" value="Flavin_Reduct"/>
    <property type="match status" value="1"/>
</dbReference>
<dbReference type="PANTHER" id="PTHR30466">
    <property type="entry name" value="FLAVIN REDUCTASE"/>
    <property type="match status" value="1"/>
</dbReference>
<accession>A0A1Y2MHQ5</accession>
<sequence>MAAPAPLDRDPISPPRFRHALGQFASGVTVVTTTTTAGPVGATVSAFCSLSLDPPLVLACLGRDRSMHRALTSAPGFGVSILASDQGVLARDFARPADRFAGVAHSPGRYGPHLDGAIAHLDCAVHEIRDGGDHVIVLGLVDAVAVHAGEPLLYAQGAFLDLPGPDWERAAASAPQEWLLSAPW</sequence>
<proteinExistence type="predicted"/>
<dbReference type="OrthoDB" id="9792858at2"/>
<organism evidence="3 4">
    <name type="scientific">Pseudonocardia autotrophica</name>
    <name type="common">Amycolata autotrophica</name>
    <name type="synonym">Nocardia autotrophica</name>
    <dbReference type="NCBI Taxonomy" id="2074"/>
    <lineage>
        <taxon>Bacteria</taxon>
        <taxon>Bacillati</taxon>
        <taxon>Actinomycetota</taxon>
        <taxon>Actinomycetes</taxon>
        <taxon>Pseudonocardiales</taxon>
        <taxon>Pseudonocardiaceae</taxon>
        <taxon>Pseudonocardia</taxon>
    </lineage>
</organism>
<reference evidence="3 4" key="1">
    <citation type="submission" date="2016-09" db="EMBL/GenBank/DDBJ databases">
        <title>Pseudonocardia autotrophica DSM535, a candidate organism with high potential of specific P450 cytochromes.</title>
        <authorList>
            <person name="Grumaz C."/>
            <person name="Vainshtein Y."/>
            <person name="Kirstahler P."/>
            <person name="Sohn K."/>
        </authorList>
    </citation>
    <scope>NUCLEOTIDE SEQUENCE [LARGE SCALE GENOMIC DNA]</scope>
    <source>
        <strain evidence="3 4">DSM 535</strain>
    </source>
</reference>
<dbReference type="SUPFAM" id="SSF50475">
    <property type="entry name" value="FMN-binding split barrel"/>
    <property type="match status" value="1"/>
</dbReference>
<dbReference type="InterPro" id="IPR050268">
    <property type="entry name" value="NADH-dep_flavin_reductase"/>
</dbReference>
<dbReference type="STRING" id="2074.BG845_06689"/>
<evidence type="ECO:0000256" key="1">
    <source>
        <dbReference type="ARBA" id="ARBA00023002"/>
    </source>
</evidence>
<dbReference type="AlphaFoldDB" id="A0A1Y2MHQ5"/>
<gene>
    <name evidence="3" type="ORF">BG845_06689</name>
</gene>
<dbReference type="EMBL" id="MIGB01000074">
    <property type="protein sequence ID" value="OSY34611.1"/>
    <property type="molecule type" value="Genomic_DNA"/>
</dbReference>
<comment type="caution">
    <text evidence="3">The sequence shown here is derived from an EMBL/GenBank/DDBJ whole genome shotgun (WGS) entry which is preliminary data.</text>
</comment>